<evidence type="ECO:0000256" key="1">
    <source>
        <dbReference type="ARBA" id="ARBA00022801"/>
    </source>
</evidence>
<sequence length="169" mass="18297">MAAQSLLGYAYTCPDMVGGGEISAVSVAGGRDQELYVRYAQLAACTPMMQFSVLPDRLDPPHQAAVREALRVREALWPLLDTLIDSAATTGEPILRPMAYHYSELAEVVDQFLLGPDLLVAPVLSPSATTRRIAVPPGTWFTDDGTTVEGPAIVDLPVTLHSIPRLHRF</sequence>
<dbReference type="InterPro" id="IPR017853">
    <property type="entry name" value="GH"/>
</dbReference>
<dbReference type="RefSeq" id="WP_317797122.1">
    <property type="nucleotide sequence ID" value="NZ_AP028461.1"/>
</dbReference>
<keyword evidence="5" id="KW-1185">Reference proteome</keyword>
<feature type="domain" description="Glycosyl hydrolase family 31 C-terminal" evidence="3">
    <location>
        <begin position="91"/>
        <end position="166"/>
    </location>
</feature>
<dbReference type="SUPFAM" id="SSF51445">
    <property type="entry name" value="(Trans)glycosidases"/>
    <property type="match status" value="1"/>
</dbReference>
<dbReference type="InterPro" id="IPR050985">
    <property type="entry name" value="Alpha-glycosidase_related"/>
</dbReference>
<evidence type="ECO:0000259" key="3">
    <source>
        <dbReference type="Pfam" id="PF21365"/>
    </source>
</evidence>
<dbReference type="Gene3D" id="2.60.40.1180">
    <property type="entry name" value="Golgi alpha-mannosidase II"/>
    <property type="match status" value="1"/>
</dbReference>
<evidence type="ECO:0000313" key="4">
    <source>
        <dbReference type="EMBL" id="MFD1372401.1"/>
    </source>
</evidence>
<comment type="caution">
    <text evidence="4">The sequence shown here is derived from an EMBL/GenBank/DDBJ whole genome shotgun (WGS) entry which is preliminary data.</text>
</comment>
<dbReference type="PANTHER" id="PTHR43053:SF4">
    <property type="entry name" value="MYOGENESIS-REGULATING GLYCOSIDASE"/>
    <property type="match status" value="1"/>
</dbReference>
<reference evidence="5" key="1">
    <citation type="journal article" date="2019" name="Int. J. Syst. Evol. Microbiol.">
        <title>The Global Catalogue of Microorganisms (GCM) 10K type strain sequencing project: providing services to taxonomists for standard genome sequencing and annotation.</title>
        <authorList>
            <consortium name="The Broad Institute Genomics Platform"/>
            <consortium name="The Broad Institute Genome Sequencing Center for Infectious Disease"/>
            <person name="Wu L."/>
            <person name="Ma J."/>
        </authorList>
    </citation>
    <scope>NUCLEOTIDE SEQUENCE [LARGE SCALE GENOMIC DNA]</scope>
    <source>
        <strain evidence="5">CCM 7526</strain>
    </source>
</reference>
<dbReference type="SUPFAM" id="SSF51011">
    <property type="entry name" value="Glycosyl hydrolase domain"/>
    <property type="match status" value="1"/>
</dbReference>
<dbReference type="Proteomes" id="UP001597183">
    <property type="component" value="Unassembled WGS sequence"/>
</dbReference>
<dbReference type="InterPro" id="IPR013780">
    <property type="entry name" value="Glyco_hydro_b"/>
</dbReference>
<organism evidence="4 5">
    <name type="scientific">Actinoplanes sichuanensis</name>
    <dbReference type="NCBI Taxonomy" id="512349"/>
    <lineage>
        <taxon>Bacteria</taxon>
        <taxon>Bacillati</taxon>
        <taxon>Actinomycetota</taxon>
        <taxon>Actinomycetes</taxon>
        <taxon>Micromonosporales</taxon>
        <taxon>Micromonosporaceae</taxon>
        <taxon>Actinoplanes</taxon>
    </lineage>
</organism>
<evidence type="ECO:0000256" key="2">
    <source>
        <dbReference type="ARBA" id="ARBA00023295"/>
    </source>
</evidence>
<protein>
    <submittedName>
        <fullName evidence="4">TIM-barrel domain-containing protein</fullName>
    </submittedName>
</protein>
<gene>
    <name evidence="4" type="ORF">ACFQ5G_44355</name>
</gene>
<keyword evidence="2" id="KW-0326">Glycosidase</keyword>
<proteinExistence type="predicted"/>
<name>A0ABW4ANH0_9ACTN</name>
<keyword evidence="1" id="KW-0378">Hydrolase</keyword>
<dbReference type="Gene3D" id="3.20.20.80">
    <property type="entry name" value="Glycosidases"/>
    <property type="match status" value="1"/>
</dbReference>
<accession>A0ABW4ANH0</accession>
<evidence type="ECO:0000313" key="5">
    <source>
        <dbReference type="Proteomes" id="UP001597183"/>
    </source>
</evidence>
<dbReference type="PANTHER" id="PTHR43053">
    <property type="entry name" value="GLYCOSIDASE FAMILY 31"/>
    <property type="match status" value="1"/>
</dbReference>
<dbReference type="InterPro" id="IPR048395">
    <property type="entry name" value="Glyco_hydro_31_C"/>
</dbReference>
<dbReference type="EMBL" id="JBHTMK010000055">
    <property type="protein sequence ID" value="MFD1372401.1"/>
    <property type="molecule type" value="Genomic_DNA"/>
</dbReference>
<dbReference type="Pfam" id="PF21365">
    <property type="entry name" value="Glyco_hydro_31_3rd"/>
    <property type="match status" value="1"/>
</dbReference>